<feature type="transmembrane region" description="Helical" evidence="9">
    <location>
        <begin position="86"/>
        <end position="105"/>
    </location>
</feature>
<organism evidence="11 12">
    <name type="scientific">Stagnihabitans tardus</name>
    <dbReference type="NCBI Taxonomy" id="2699202"/>
    <lineage>
        <taxon>Bacteria</taxon>
        <taxon>Pseudomonadati</taxon>
        <taxon>Pseudomonadota</taxon>
        <taxon>Alphaproteobacteria</taxon>
        <taxon>Rhodobacterales</taxon>
        <taxon>Paracoccaceae</taxon>
        <taxon>Stagnihabitans</taxon>
    </lineage>
</organism>
<keyword evidence="7 9" id="KW-0472">Membrane</keyword>
<dbReference type="PROSITE" id="PS50263">
    <property type="entry name" value="CN_HYDROLASE"/>
    <property type="match status" value="1"/>
</dbReference>
<keyword evidence="6 9" id="KW-1133">Transmembrane helix</keyword>
<dbReference type="RefSeq" id="WP_168775270.1">
    <property type="nucleotide sequence ID" value="NZ_JAABNR010000011.1"/>
</dbReference>
<protein>
    <recommendedName>
        <fullName evidence="9">Apolipoprotein N-acyltransferase</fullName>
        <shortName evidence="9">ALP N-acyltransferase</shortName>
        <ecNumber evidence="9">2.3.1.269</ecNumber>
    </recommendedName>
</protein>
<accession>A0AAE4YDV0</accession>
<dbReference type="GO" id="GO:0005886">
    <property type="term" value="C:plasma membrane"/>
    <property type="evidence" value="ECO:0007669"/>
    <property type="project" value="UniProtKB-SubCell"/>
</dbReference>
<evidence type="ECO:0000313" key="12">
    <source>
        <dbReference type="Proteomes" id="UP001193501"/>
    </source>
</evidence>
<dbReference type="InterPro" id="IPR003010">
    <property type="entry name" value="C-N_Hydrolase"/>
</dbReference>
<keyword evidence="3 9" id="KW-1003">Cell membrane</keyword>
<comment type="similarity">
    <text evidence="2 9">Belongs to the CN hydrolase family. Apolipoprotein N-acyltransferase subfamily.</text>
</comment>
<sequence>MRFLRLPHSFPGWRPFGATLALGAVAGLGLAPFHLWPLTLAALALAFRLLPKSPFWLGWALGIGWFASTLNWIVQPFLVEPETYGWMAPFALVLMASGLALFWSAGLGLGARLGLPGMVAGLSATELARGHVLTGFPWALPGHVWIDTPLAQVSALVGPFGLTLLVLAIAGLATHPRGRFLALAVLAAAWSWGQWTLSQPLPPDRPVTLRLVQPAAAQSLKWDPDQAAIFFDRLMAATAAPPGPLGKPDLVIWPETALPYMVENAPDLPRQITEAAGGAMVATGLQRVERTAETLRGWNSLAVWAPGGQLIAAYDKHHLVPFGEYIPFGDLAYDLFGLRAFAAQVGAAYSAGPGPQVLDLGRLGRVLPLICYEAVFPQDLRTETRPDWLLQITNDGWFGTFSGPFQHEDQARLRAIEQGLPLVRVGNTGVTLVSDARGRVVASLPFGPEGHLDASLPGSLPAPPYARWGEAPFLLLLAGSVLFAILAKRRRMA</sequence>
<feature type="transmembrane region" description="Helical" evidence="9">
    <location>
        <begin position="150"/>
        <end position="173"/>
    </location>
</feature>
<dbReference type="HAMAP" id="MF_01148">
    <property type="entry name" value="Lnt"/>
    <property type="match status" value="1"/>
</dbReference>
<dbReference type="GO" id="GO:0042158">
    <property type="term" value="P:lipoprotein biosynthetic process"/>
    <property type="evidence" value="ECO:0007669"/>
    <property type="project" value="UniProtKB-UniRule"/>
</dbReference>
<evidence type="ECO:0000313" key="11">
    <source>
        <dbReference type="EMBL" id="NBZ88454.1"/>
    </source>
</evidence>
<comment type="pathway">
    <text evidence="9">Protein modification; lipoprotein biosynthesis (N-acyl transfer).</text>
</comment>
<feature type="transmembrane region" description="Helical" evidence="9">
    <location>
        <begin position="56"/>
        <end position="74"/>
    </location>
</feature>
<feature type="transmembrane region" description="Helical" evidence="9">
    <location>
        <begin position="465"/>
        <end position="487"/>
    </location>
</feature>
<dbReference type="InterPro" id="IPR036526">
    <property type="entry name" value="C-N_Hydrolase_sf"/>
</dbReference>
<gene>
    <name evidence="9 11" type="primary">lnt</name>
    <name evidence="11" type="ORF">GV832_12750</name>
</gene>
<evidence type="ECO:0000256" key="5">
    <source>
        <dbReference type="ARBA" id="ARBA00022692"/>
    </source>
</evidence>
<dbReference type="PANTHER" id="PTHR38686:SF1">
    <property type="entry name" value="APOLIPOPROTEIN N-ACYLTRANSFERASE"/>
    <property type="match status" value="1"/>
</dbReference>
<comment type="subcellular location">
    <subcellularLocation>
        <location evidence="1 9">Cell membrane</location>
        <topology evidence="1 9">Multi-pass membrane protein</topology>
    </subcellularLocation>
</comment>
<comment type="caution">
    <text evidence="9">Lacks conserved residue(s) required for the propagation of feature annotation.</text>
</comment>
<evidence type="ECO:0000256" key="2">
    <source>
        <dbReference type="ARBA" id="ARBA00010065"/>
    </source>
</evidence>
<dbReference type="SUPFAM" id="SSF56317">
    <property type="entry name" value="Carbon-nitrogen hydrolase"/>
    <property type="match status" value="1"/>
</dbReference>
<dbReference type="EMBL" id="JAABNR010000011">
    <property type="protein sequence ID" value="NBZ88454.1"/>
    <property type="molecule type" value="Genomic_DNA"/>
</dbReference>
<evidence type="ECO:0000256" key="1">
    <source>
        <dbReference type="ARBA" id="ARBA00004651"/>
    </source>
</evidence>
<comment type="catalytic activity">
    <reaction evidence="9">
        <text>N-terminal S-1,2-diacyl-sn-glyceryl-L-cysteinyl-[lipoprotein] + a glycerophospholipid = N-acyl-S-1,2-diacyl-sn-glyceryl-L-cysteinyl-[lipoprotein] + a 2-acyl-sn-glycero-3-phospholipid + H(+)</text>
        <dbReference type="Rhea" id="RHEA:48228"/>
        <dbReference type="Rhea" id="RHEA-COMP:14681"/>
        <dbReference type="Rhea" id="RHEA-COMP:14684"/>
        <dbReference type="ChEBI" id="CHEBI:15378"/>
        <dbReference type="ChEBI" id="CHEBI:136912"/>
        <dbReference type="ChEBI" id="CHEBI:140656"/>
        <dbReference type="ChEBI" id="CHEBI:140657"/>
        <dbReference type="ChEBI" id="CHEBI:140660"/>
        <dbReference type="EC" id="2.3.1.269"/>
    </reaction>
</comment>
<name>A0AAE4YDV0_9RHOB</name>
<evidence type="ECO:0000256" key="6">
    <source>
        <dbReference type="ARBA" id="ARBA00022989"/>
    </source>
</evidence>
<comment type="function">
    <text evidence="9">Catalyzes the phospholipid dependent N-acylation of the N-terminal cysteine of apolipoprotein, the last step in lipoprotein maturation.</text>
</comment>
<feature type="domain" description="CN hydrolase" evidence="10">
    <location>
        <begin position="212"/>
        <end position="458"/>
    </location>
</feature>
<proteinExistence type="inferred from homology"/>
<evidence type="ECO:0000259" key="10">
    <source>
        <dbReference type="PROSITE" id="PS50263"/>
    </source>
</evidence>
<dbReference type="Proteomes" id="UP001193501">
    <property type="component" value="Unassembled WGS sequence"/>
</dbReference>
<keyword evidence="5 9" id="KW-0812">Transmembrane</keyword>
<dbReference type="InterPro" id="IPR045378">
    <property type="entry name" value="LNT_N"/>
</dbReference>
<keyword evidence="12" id="KW-1185">Reference proteome</keyword>
<evidence type="ECO:0000256" key="4">
    <source>
        <dbReference type="ARBA" id="ARBA00022679"/>
    </source>
</evidence>
<feature type="transmembrane region" description="Helical" evidence="9">
    <location>
        <begin position="180"/>
        <end position="197"/>
    </location>
</feature>
<dbReference type="NCBIfam" id="TIGR00546">
    <property type="entry name" value="lnt"/>
    <property type="match status" value="1"/>
</dbReference>
<keyword evidence="4 9" id="KW-0808">Transferase</keyword>
<dbReference type="CDD" id="cd07571">
    <property type="entry name" value="ALP_N-acyl_transferase"/>
    <property type="match status" value="1"/>
</dbReference>
<keyword evidence="8 9" id="KW-0012">Acyltransferase</keyword>
<evidence type="ECO:0000256" key="8">
    <source>
        <dbReference type="ARBA" id="ARBA00023315"/>
    </source>
</evidence>
<reference evidence="11" key="1">
    <citation type="submission" date="2020-01" db="EMBL/GenBank/DDBJ databases">
        <authorList>
            <person name="Chen W.-M."/>
        </authorList>
    </citation>
    <scope>NUCLEOTIDE SEQUENCE</scope>
    <source>
        <strain evidence="11">CYK-10</strain>
    </source>
</reference>
<dbReference type="Gene3D" id="3.60.110.10">
    <property type="entry name" value="Carbon-nitrogen hydrolase"/>
    <property type="match status" value="1"/>
</dbReference>
<dbReference type="InterPro" id="IPR004563">
    <property type="entry name" value="Apolipo_AcylTrfase"/>
</dbReference>
<dbReference type="Pfam" id="PF20154">
    <property type="entry name" value="LNT_N"/>
    <property type="match status" value="1"/>
</dbReference>
<dbReference type="Pfam" id="PF00795">
    <property type="entry name" value="CN_hydrolase"/>
    <property type="match status" value="1"/>
</dbReference>
<dbReference type="EC" id="2.3.1.269" evidence="9"/>
<evidence type="ECO:0000256" key="9">
    <source>
        <dbReference type="HAMAP-Rule" id="MF_01148"/>
    </source>
</evidence>
<evidence type="ECO:0000256" key="7">
    <source>
        <dbReference type="ARBA" id="ARBA00023136"/>
    </source>
</evidence>
<dbReference type="GO" id="GO:0016410">
    <property type="term" value="F:N-acyltransferase activity"/>
    <property type="evidence" value="ECO:0007669"/>
    <property type="project" value="UniProtKB-UniRule"/>
</dbReference>
<dbReference type="AlphaFoldDB" id="A0AAE4YDV0"/>
<dbReference type="PANTHER" id="PTHR38686">
    <property type="entry name" value="APOLIPOPROTEIN N-ACYLTRANSFERASE"/>
    <property type="match status" value="1"/>
</dbReference>
<comment type="caution">
    <text evidence="11">The sequence shown here is derived from an EMBL/GenBank/DDBJ whole genome shotgun (WGS) entry which is preliminary data.</text>
</comment>
<evidence type="ECO:0000256" key="3">
    <source>
        <dbReference type="ARBA" id="ARBA00022475"/>
    </source>
</evidence>